<feature type="transmembrane region" description="Helical" evidence="6">
    <location>
        <begin position="170"/>
        <end position="191"/>
    </location>
</feature>
<feature type="domain" description="EamA" evidence="7">
    <location>
        <begin position="5"/>
        <end position="137"/>
    </location>
</feature>
<proteinExistence type="inferred from homology"/>
<comment type="subcellular location">
    <subcellularLocation>
        <location evidence="1">Membrane</location>
        <topology evidence="1">Multi-pass membrane protein</topology>
    </subcellularLocation>
</comment>
<feature type="transmembrane region" description="Helical" evidence="6">
    <location>
        <begin position="203"/>
        <end position="227"/>
    </location>
</feature>
<evidence type="ECO:0000256" key="3">
    <source>
        <dbReference type="ARBA" id="ARBA00022692"/>
    </source>
</evidence>
<dbReference type="InterPro" id="IPR037185">
    <property type="entry name" value="EmrE-like"/>
</dbReference>
<name>A0ABW5BP78_9PROT</name>
<dbReference type="SUPFAM" id="SSF103481">
    <property type="entry name" value="Multidrug resistance efflux transporter EmrE"/>
    <property type="match status" value="2"/>
</dbReference>
<accession>A0ABW5BP78</accession>
<dbReference type="Proteomes" id="UP001597294">
    <property type="component" value="Unassembled WGS sequence"/>
</dbReference>
<gene>
    <name evidence="8" type="ORF">ACFSKO_19255</name>
</gene>
<feature type="transmembrane region" description="Helical" evidence="6">
    <location>
        <begin position="294"/>
        <end position="312"/>
    </location>
</feature>
<dbReference type="EMBL" id="JBHUII010000013">
    <property type="protein sequence ID" value="MFD2207757.1"/>
    <property type="molecule type" value="Genomic_DNA"/>
</dbReference>
<feature type="transmembrane region" description="Helical" evidence="6">
    <location>
        <begin position="239"/>
        <end position="262"/>
    </location>
</feature>
<evidence type="ECO:0000259" key="7">
    <source>
        <dbReference type="Pfam" id="PF00892"/>
    </source>
</evidence>
<comment type="similarity">
    <text evidence="2">Belongs to the EamA transporter family.</text>
</comment>
<dbReference type="PANTHER" id="PTHR32322">
    <property type="entry name" value="INNER MEMBRANE TRANSPORTER"/>
    <property type="match status" value="1"/>
</dbReference>
<keyword evidence="5 6" id="KW-0472">Membrane</keyword>
<evidence type="ECO:0000313" key="8">
    <source>
        <dbReference type="EMBL" id="MFD2207757.1"/>
    </source>
</evidence>
<evidence type="ECO:0000256" key="6">
    <source>
        <dbReference type="SAM" id="Phobius"/>
    </source>
</evidence>
<evidence type="ECO:0000313" key="9">
    <source>
        <dbReference type="Proteomes" id="UP001597294"/>
    </source>
</evidence>
<keyword evidence="3 6" id="KW-0812">Transmembrane</keyword>
<keyword evidence="9" id="KW-1185">Reference proteome</keyword>
<dbReference type="RefSeq" id="WP_380254721.1">
    <property type="nucleotide sequence ID" value="NZ_JBHUII010000013.1"/>
</dbReference>
<evidence type="ECO:0000256" key="4">
    <source>
        <dbReference type="ARBA" id="ARBA00022989"/>
    </source>
</evidence>
<comment type="caution">
    <text evidence="8">The sequence shown here is derived from an EMBL/GenBank/DDBJ whole genome shotgun (WGS) entry which is preliminary data.</text>
</comment>
<keyword evidence="4 6" id="KW-1133">Transmembrane helix</keyword>
<sequence>MPFLALIAALGAALVWAAAALIAHFPARELGAFSFTRIQLIASSLLLGTIVCFAGSWGTVAWNYWPELTVNILISVILGNLFMVACLRRGGPRRMQLLFALNAPIAGILGYIFLDETLSFQMFSGCLLALFGVVLAILYGGQSKESSIEQGQERSNKIGFENFETVQGPFAWVIIFGLLSASCQAIGLIAIKPVMLAGTDPMAASFIRTGGAAIVFLIISPLLMFKGKDTPQVKMSSKLLVWTILPGFMGYVCAVSMLLYALNNYETGVVAVLGSTAPVMLLPMIWWKTKKCPLLPAWGGAVLTIIGSGLIANG</sequence>
<evidence type="ECO:0000256" key="2">
    <source>
        <dbReference type="ARBA" id="ARBA00007362"/>
    </source>
</evidence>
<dbReference type="Pfam" id="PF00892">
    <property type="entry name" value="EamA"/>
    <property type="match status" value="2"/>
</dbReference>
<reference evidence="9" key="1">
    <citation type="journal article" date="2019" name="Int. J. Syst. Evol. Microbiol.">
        <title>The Global Catalogue of Microorganisms (GCM) 10K type strain sequencing project: providing services to taxonomists for standard genome sequencing and annotation.</title>
        <authorList>
            <consortium name="The Broad Institute Genomics Platform"/>
            <consortium name="The Broad Institute Genome Sequencing Center for Infectious Disease"/>
            <person name="Wu L."/>
            <person name="Ma J."/>
        </authorList>
    </citation>
    <scope>NUCLEOTIDE SEQUENCE [LARGE SCALE GENOMIC DNA]</scope>
    <source>
        <strain evidence="9">CGMCC 4.7192</strain>
    </source>
</reference>
<evidence type="ECO:0000256" key="5">
    <source>
        <dbReference type="ARBA" id="ARBA00023136"/>
    </source>
</evidence>
<feature type="transmembrane region" description="Helical" evidence="6">
    <location>
        <begin position="120"/>
        <end position="140"/>
    </location>
</feature>
<feature type="transmembrane region" description="Helical" evidence="6">
    <location>
        <begin position="6"/>
        <end position="26"/>
    </location>
</feature>
<feature type="transmembrane region" description="Helical" evidence="6">
    <location>
        <begin position="97"/>
        <end position="114"/>
    </location>
</feature>
<feature type="transmembrane region" description="Helical" evidence="6">
    <location>
        <begin position="68"/>
        <end position="85"/>
    </location>
</feature>
<feature type="transmembrane region" description="Helical" evidence="6">
    <location>
        <begin position="268"/>
        <end position="287"/>
    </location>
</feature>
<dbReference type="InterPro" id="IPR000620">
    <property type="entry name" value="EamA_dom"/>
</dbReference>
<feature type="transmembrane region" description="Helical" evidence="6">
    <location>
        <begin position="38"/>
        <end position="62"/>
    </location>
</feature>
<organism evidence="8 9">
    <name type="scientific">Kiloniella antarctica</name>
    <dbReference type="NCBI Taxonomy" id="1550907"/>
    <lineage>
        <taxon>Bacteria</taxon>
        <taxon>Pseudomonadati</taxon>
        <taxon>Pseudomonadota</taxon>
        <taxon>Alphaproteobacteria</taxon>
        <taxon>Rhodospirillales</taxon>
        <taxon>Kiloniellaceae</taxon>
        <taxon>Kiloniella</taxon>
    </lineage>
</organism>
<feature type="domain" description="EamA" evidence="7">
    <location>
        <begin position="172"/>
        <end position="311"/>
    </location>
</feature>
<dbReference type="InterPro" id="IPR050638">
    <property type="entry name" value="AA-Vitamin_Transporters"/>
</dbReference>
<protein>
    <submittedName>
        <fullName evidence="8">EamA family transporter</fullName>
    </submittedName>
</protein>
<dbReference type="PANTHER" id="PTHR32322:SF2">
    <property type="entry name" value="EAMA DOMAIN-CONTAINING PROTEIN"/>
    <property type="match status" value="1"/>
</dbReference>
<evidence type="ECO:0000256" key="1">
    <source>
        <dbReference type="ARBA" id="ARBA00004141"/>
    </source>
</evidence>